<accession>A0A381P0W8</accession>
<name>A0A381P0W8_9ZZZZ</name>
<evidence type="ECO:0000313" key="1">
    <source>
        <dbReference type="EMBL" id="SUZ59323.1"/>
    </source>
</evidence>
<reference evidence="1" key="1">
    <citation type="submission" date="2018-05" db="EMBL/GenBank/DDBJ databases">
        <authorList>
            <person name="Lanie J.A."/>
            <person name="Ng W.-L."/>
            <person name="Kazmierczak K.M."/>
            <person name="Andrzejewski T.M."/>
            <person name="Davidsen T.M."/>
            <person name="Wayne K.J."/>
            <person name="Tettelin H."/>
            <person name="Glass J.I."/>
            <person name="Rusch D."/>
            <person name="Podicherti R."/>
            <person name="Tsui H.-C.T."/>
            <person name="Winkler M.E."/>
        </authorList>
    </citation>
    <scope>NUCLEOTIDE SEQUENCE</scope>
</reference>
<dbReference type="EMBL" id="UINC01000670">
    <property type="protein sequence ID" value="SUZ59323.1"/>
    <property type="molecule type" value="Genomic_DNA"/>
</dbReference>
<gene>
    <name evidence="1" type="ORF">METZ01_LOCUS12177</name>
</gene>
<sequence>MAQYIERPVSEGGGGIATVQVSLVRPVTESVKPSRALWVPFPFGRPMGPPNRPEIQIDVLRRTFALVNEPSGPALLDYPDVMEDEPLKGTPWSCPVTFPAAVPETEADALAAQLKQEARMLRPWFDEGLHRRGRTTVGTSGKDASSIDEMLEILARFVVNTELKIPDGYAHPMPQLLRYITDDVRDFYNEAAISKPGAAFPTPEELLEWFFLTTIAGDVFYEVRERLLAADMLVLMAKGLDDNTIDGRLSLLQGTTVSMADSLLRRPGVSRELLQRSAEVFQADQPNRLSWTIIPVAMRDRRGERSNIQVNATQ</sequence>
<dbReference type="AlphaFoldDB" id="A0A381P0W8"/>
<protein>
    <submittedName>
        <fullName evidence="1">Uncharacterized protein</fullName>
    </submittedName>
</protein>
<organism evidence="1">
    <name type="scientific">marine metagenome</name>
    <dbReference type="NCBI Taxonomy" id="408172"/>
    <lineage>
        <taxon>unclassified sequences</taxon>
        <taxon>metagenomes</taxon>
        <taxon>ecological metagenomes</taxon>
    </lineage>
</organism>
<proteinExistence type="predicted"/>